<dbReference type="Proteomes" id="UP000186895">
    <property type="component" value="Unassembled WGS sequence"/>
</dbReference>
<reference evidence="2" key="1">
    <citation type="submission" date="2017-01" db="EMBL/GenBank/DDBJ databases">
        <authorList>
            <person name="Varghese N."/>
            <person name="Submissions S."/>
        </authorList>
    </citation>
    <scope>NUCLEOTIDE SEQUENCE [LARGE SCALE GENOMIC DNA]</scope>
    <source>
        <strain evidence="2">DSM 7027</strain>
    </source>
</reference>
<name>A0A1N6XKE1_9GAMM</name>
<organism evidence="1 2">
    <name type="scientific">Marinobacterium stanieri</name>
    <dbReference type="NCBI Taxonomy" id="49186"/>
    <lineage>
        <taxon>Bacteria</taxon>
        <taxon>Pseudomonadati</taxon>
        <taxon>Pseudomonadota</taxon>
        <taxon>Gammaproteobacteria</taxon>
        <taxon>Oceanospirillales</taxon>
        <taxon>Oceanospirillaceae</taxon>
        <taxon>Marinobacterium</taxon>
    </lineage>
</organism>
<evidence type="ECO:0000313" key="1">
    <source>
        <dbReference type="EMBL" id="SIR02740.1"/>
    </source>
</evidence>
<dbReference type="EMBL" id="FTMN01000014">
    <property type="protein sequence ID" value="SIR02740.1"/>
    <property type="molecule type" value="Genomic_DNA"/>
</dbReference>
<proteinExistence type="predicted"/>
<sequence>MLQPETQEGLEYMVRMLSDESKHFVTISFDGIEYKYWTSGFAKSWAEYKPAL</sequence>
<accession>A0A1N6XKE1</accession>
<evidence type="ECO:0000313" key="2">
    <source>
        <dbReference type="Proteomes" id="UP000186895"/>
    </source>
</evidence>
<keyword evidence="2" id="KW-1185">Reference proteome</keyword>
<protein>
    <submittedName>
        <fullName evidence="1">Uncharacterized protein</fullName>
    </submittedName>
</protein>
<gene>
    <name evidence="1" type="ORF">SAMN05421647_11472</name>
</gene>
<dbReference type="STRING" id="49186.SAMN05421647_11472"/>
<dbReference type="AlphaFoldDB" id="A0A1N6XKE1"/>